<evidence type="ECO:0000256" key="5">
    <source>
        <dbReference type="SAM" id="MobiDB-lite"/>
    </source>
</evidence>
<dbReference type="AlphaFoldDB" id="A0A267FBR9"/>
<evidence type="ECO:0000256" key="4">
    <source>
        <dbReference type="ARBA" id="ARBA00040604"/>
    </source>
</evidence>
<evidence type="ECO:0000259" key="6">
    <source>
        <dbReference type="PROSITE" id="PS51782"/>
    </source>
</evidence>
<dbReference type="InterPro" id="IPR018392">
    <property type="entry name" value="LysM"/>
</dbReference>
<comment type="subcellular location">
    <subcellularLocation>
        <location evidence="1">Mitochondrion</location>
    </subcellularLocation>
</comment>
<dbReference type="GO" id="GO:0005739">
    <property type="term" value="C:mitochondrion"/>
    <property type="evidence" value="ECO:0007669"/>
    <property type="project" value="UniProtKB-SubCell"/>
</dbReference>
<dbReference type="EMBL" id="NIVC01001237">
    <property type="protein sequence ID" value="PAA70452.1"/>
    <property type="molecule type" value="Genomic_DNA"/>
</dbReference>
<proteinExistence type="inferred from homology"/>
<feature type="region of interest" description="Disordered" evidence="5">
    <location>
        <begin position="56"/>
        <end position="80"/>
    </location>
</feature>
<dbReference type="PROSITE" id="PS51782">
    <property type="entry name" value="LYSM"/>
    <property type="match status" value="1"/>
</dbReference>
<dbReference type="PROSITE" id="PS51886">
    <property type="entry name" value="TLDC"/>
    <property type="match status" value="1"/>
</dbReference>
<feature type="compositionally biased region" description="Basic residues" evidence="5">
    <location>
        <begin position="234"/>
        <end position="245"/>
    </location>
</feature>
<feature type="domain" description="TLDc" evidence="7">
    <location>
        <begin position="367"/>
        <end position="579"/>
    </location>
</feature>
<dbReference type="InterPro" id="IPR036779">
    <property type="entry name" value="LysM_dom_sf"/>
</dbReference>
<dbReference type="GO" id="GO:0006979">
    <property type="term" value="P:response to oxidative stress"/>
    <property type="evidence" value="ECO:0007669"/>
    <property type="project" value="TreeGrafter"/>
</dbReference>
<evidence type="ECO:0000259" key="7">
    <source>
        <dbReference type="PROSITE" id="PS51886"/>
    </source>
</evidence>
<dbReference type="Pfam" id="PF07534">
    <property type="entry name" value="TLD"/>
    <property type="match status" value="2"/>
</dbReference>
<feature type="compositionally biased region" description="Polar residues" evidence="5">
    <location>
        <begin position="246"/>
        <end position="256"/>
    </location>
</feature>
<feature type="region of interest" description="Disordered" evidence="5">
    <location>
        <begin position="474"/>
        <end position="499"/>
    </location>
</feature>
<evidence type="ECO:0000256" key="2">
    <source>
        <dbReference type="ARBA" id="ARBA00009540"/>
    </source>
</evidence>
<dbReference type="GO" id="GO:0005634">
    <property type="term" value="C:nucleus"/>
    <property type="evidence" value="ECO:0007669"/>
    <property type="project" value="TreeGrafter"/>
</dbReference>
<keyword evidence="9" id="KW-1185">Reference proteome</keyword>
<evidence type="ECO:0000313" key="9">
    <source>
        <dbReference type="Proteomes" id="UP000215902"/>
    </source>
</evidence>
<comment type="caution">
    <text evidence="8">The sequence shown here is derived from an EMBL/GenBank/DDBJ whole genome shotgun (WGS) entry which is preliminary data.</text>
</comment>
<evidence type="ECO:0000256" key="1">
    <source>
        <dbReference type="ARBA" id="ARBA00004173"/>
    </source>
</evidence>
<dbReference type="CDD" id="cd00118">
    <property type="entry name" value="LysM"/>
    <property type="match status" value="1"/>
</dbReference>
<dbReference type="Pfam" id="PF01476">
    <property type="entry name" value="LysM"/>
    <property type="match status" value="1"/>
</dbReference>
<comment type="similarity">
    <text evidence="2">Belongs to the OXR1 family.</text>
</comment>
<keyword evidence="3" id="KW-0496">Mitochondrion</keyword>
<feature type="region of interest" description="Disordered" evidence="5">
    <location>
        <begin position="232"/>
        <end position="260"/>
    </location>
</feature>
<feature type="compositionally biased region" description="Basic and acidic residues" evidence="5">
    <location>
        <begin position="60"/>
        <end position="73"/>
    </location>
</feature>
<dbReference type="InterPro" id="IPR006571">
    <property type="entry name" value="TLDc_dom"/>
</dbReference>
<dbReference type="Proteomes" id="UP000215902">
    <property type="component" value="Unassembled WGS sequence"/>
</dbReference>
<dbReference type="SMART" id="SM00584">
    <property type="entry name" value="TLDc"/>
    <property type="match status" value="1"/>
</dbReference>
<dbReference type="PANTHER" id="PTHR23354:SF62">
    <property type="entry name" value="MUSTARD, ISOFORM V"/>
    <property type="match status" value="1"/>
</dbReference>
<sequence length="584" mass="64146">MASEEKTTFEYQVTDSDTLNSVAARFDTTPGEIRCLNRHRLNSGLLYPGLRLAVPQHGSKNSENKAEADRDDQPDAQLSRPPRFVRANARLVTRCEGVATGCLLVTPNSLLFQPSLSDPLVVDRGPEPYCVARPLAGLAYLSAYTSPELIATRPEDRPAQSQFEYQPGQDLTSENQSMPLYLCFGCRKIEQDCHNNKTATNSSAPVDEFWFTARPTDADALLMFAEMHCGIGKHSNKRPRKKHRNNQPASGDSQAANEAKDCADVAAVEIDVAASSSAEEYDDDNDSYDDITADDVAAAAASAAATASDCSHPDYYRGLLAAMSATPTTVADSKESANVAAVLPTRSDLPLPRRLSTSSPSSARRRWLLNHRRLRHVVAALPSRAEGLDLRLVHSARRDGFSLKSAYRACRLTATESCMGAREPYCLLLVATVTERLFGAFLSAELRVSERRYYGTGETFVFRWERPECKQSHGQGQLAGEASSDNSESDKDSNDGSAECEADKDFYQYAWTGENMFFMRGDLDHFAIGSSGGRCAIWLDADLCRGRSQPCETFNSPVLCGDSTEEDFLVRDLEIWAFVDPTGE</sequence>
<gene>
    <name evidence="8" type="ORF">BOX15_Mlig013518g1</name>
</gene>
<reference evidence="8 9" key="1">
    <citation type="submission" date="2017-06" db="EMBL/GenBank/DDBJ databases">
        <title>A platform for efficient transgenesis in Macrostomum lignano, a flatworm model organism for stem cell research.</title>
        <authorList>
            <person name="Berezikov E."/>
        </authorList>
    </citation>
    <scope>NUCLEOTIDE SEQUENCE [LARGE SCALE GENOMIC DNA]</scope>
    <source>
        <strain evidence="8">DV1</strain>
        <tissue evidence="8">Whole organism</tissue>
    </source>
</reference>
<organism evidence="8 9">
    <name type="scientific">Macrostomum lignano</name>
    <dbReference type="NCBI Taxonomy" id="282301"/>
    <lineage>
        <taxon>Eukaryota</taxon>
        <taxon>Metazoa</taxon>
        <taxon>Spiralia</taxon>
        <taxon>Lophotrochozoa</taxon>
        <taxon>Platyhelminthes</taxon>
        <taxon>Rhabditophora</taxon>
        <taxon>Macrostomorpha</taxon>
        <taxon>Macrostomida</taxon>
        <taxon>Macrostomidae</taxon>
        <taxon>Macrostomum</taxon>
    </lineage>
</organism>
<dbReference type="SMART" id="SM00257">
    <property type="entry name" value="LysM"/>
    <property type="match status" value="1"/>
</dbReference>
<dbReference type="STRING" id="282301.A0A267FBR9"/>
<name>A0A267FBR9_9PLAT</name>
<dbReference type="SUPFAM" id="SSF54106">
    <property type="entry name" value="LysM domain"/>
    <property type="match status" value="1"/>
</dbReference>
<protein>
    <recommendedName>
        <fullName evidence="4">Oxidation resistance protein 1</fullName>
    </recommendedName>
</protein>
<dbReference type="OrthoDB" id="26679at2759"/>
<accession>A0A267FBR9</accession>
<evidence type="ECO:0000313" key="8">
    <source>
        <dbReference type="EMBL" id="PAA70452.1"/>
    </source>
</evidence>
<dbReference type="PANTHER" id="PTHR23354">
    <property type="entry name" value="NUCLEOLAR PROTEIN 7/ESTROGEN RECEPTOR COACTIVATOR-RELATED"/>
    <property type="match status" value="1"/>
</dbReference>
<dbReference type="Gene3D" id="3.10.350.10">
    <property type="entry name" value="LysM domain"/>
    <property type="match status" value="1"/>
</dbReference>
<evidence type="ECO:0000256" key="3">
    <source>
        <dbReference type="ARBA" id="ARBA00023128"/>
    </source>
</evidence>
<feature type="domain" description="LysM" evidence="6">
    <location>
        <begin position="9"/>
        <end position="54"/>
    </location>
</feature>